<evidence type="ECO:0008006" key="3">
    <source>
        <dbReference type="Google" id="ProtNLM"/>
    </source>
</evidence>
<protein>
    <recommendedName>
        <fullName evidence="3">F-box domain-containing protein</fullName>
    </recommendedName>
</protein>
<evidence type="ECO:0000313" key="1">
    <source>
        <dbReference type="EMBL" id="RXW20919.1"/>
    </source>
</evidence>
<accession>A0A4Q2DLS8</accession>
<name>A0A4Q2DLS8_9AGAR</name>
<dbReference type="Proteomes" id="UP000290288">
    <property type="component" value="Unassembled WGS sequence"/>
</dbReference>
<reference evidence="1 2" key="1">
    <citation type="submission" date="2019-01" db="EMBL/GenBank/DDBJ databases">
        <title>Draft genome sequence of Psathyrella aberdarensis IHI B618.</title>
        <authorList>
            <person name="Buettner E."/>
            <person name="Kellner H."/>
        </authorList>
    </citation>
    <scope>NUCLEOTIDE SEQUENCE [LARGE SCALE GENOMIC DNA]</scope>
    <source>
        <strain evidence="1 2">IHI B618</strain>
    </source>
</reference>
<organism evidence="1 2">
    <name type="scientific">Candolleomyces aberdarensis</name>
    <dbReference type="NCBI Taxonomy" id="2316362"/>
    <lineage>
        <taxon>Eukaryota</taxon>
        <taxon>Fungi</taxon>
        <taxon>Dikarya</taxon>
        <taxon>Basidiomycota</taxon>
        <taxon>Agaricomycotina</taxon>
        <taxon>Agaricomycetes</taxon>
        <taxon>Agaricomycetidae</taxon>
        <taxon>Agaricales</taxon>
        <taxon>Agaricineae</taxon>
        <taxon>Psathyrellaceae</taxon>
        <taxon>Candolleomyces</taxon>
    </lineage>
</organism>
<proteinExistence type="predicted"/>
<sequence>MYSSPFDDFPAELIDEILLFSTAEPLVVPGPDQREGESSLPCLKKRSNPAVTLSHVCSAWRDRCLKLSQLWNGIYLDSAICSQEATIQMILDLLVNRHGDHLHLDVECQVTSVSITSILPVWKKILSTQIFPRCRSLRLRGTREEIQFCIDVLLASKPQSSFPLRGIELIWSGCPTVLTLSPHHQGKNGILLGRTNTFNFSNLRFIRSNGLNLLSHDPQVPHNVEELVLTNTTGRECLDAIAKFQNVRKLTFRDVELHGQTPEFDSEPLSRQIEYLELGLLVPRSLYPWGNEDAATFYVDILLNVNLSKTLKTFKMGSMSQFGWVGWVVFSNFLSDSDASFPHVKTLILDDICSRSEMAQQDTSRLQRAFPNAEKLILNATKYLEGYVMQECRSSGLVWWPSVREVQCGELHWNRNFQNGI</sequence>
<keyword evidence="2" id="KW-1185">Reference proteome</keyword>
<comment type="caution">
    <text evidence="1">The sequence shown here is derived from an EMBL/GenBank/DDBJ whole genome shotgun (WGS) entry which is preliminary data.</text>
</comment>
<dbReference type="EMBL" id="SDEE01000128">
    <property type="protein sequence ID" value="RXW20919.1"/>
    <property type="molecule type" value="Genomic_DNA"/>
</dbReference>
<evidence type="ECO:0000313" key="2">
    <source>
        <dbReference type="Proteomes" id="UP000290288"/>
    </source>
</evidence>
<dbReference type="AlphaFoldDB" id="A0A4Q2DLS8"/>
<gene>
    <name evidence="1" type="ORF">EST38_g4941</name>
</gene>